<dbReference type="VEuPathDB" id="FungiDB:YALI1_B23447g"/>
<accession>A0A1D8N8D9</accession>
<name>A0A1D8N8D9_YARLL</name>
<feature type="region of interest" description="Disordered" evidence="1">
    <location>
        <begin position="50"/>
        <end position="79"/>
    </location>
</feature>
<sequence>MCTRNSSVVLIPAVTPKQCYRSVCDTQRTTTSVESSATSPSTIIVSITFSPFPTNQPTTAKNTNDKHEQRAATSPQQTRTEDILCNAELPCLPLRSVSVSISVSISVHYSALVSSPPITQPAFEPLWHGPAVVAYPIVVM</sequence>
<protein>
    <submittedName>
        <fullName evidence="2">Uncharacterized protein</fullName>
    </submittedName>
</protein>
<dbReference type="AlphaFoldDB" id="A0A1D8N8D9"/>
<dbReference type="Proteomes" id="UP000182444">
    <property type="component" value="Chromosome 1B"/>
</dbReference>
<gene>
    <name evidence="2" type="ORF">YALI1_B23447g</name>
</gene>
<dbReference type="GeneID" id="94582755"/>
<feature type="compositionally biased region" description="Polar residues" evidence="1">
    <location>
        <begin position="50"/>
        <end position="62"/>
    </location>
</feature>
<dbReference type="RefSeq" id="XP_068138210.1">
    <property type="nucleotide sequence ID" value="XM_068282109.1"/>
</dbReference>
<organism evidence="2 3">
    <name type="scientific">Yarrowia lipolytica</name>
    <name type="common">Candida lipolytica</name>
    <dbReference type="NCBI Taxonomy" id="4952"/>
    <lineage>
        <taxon>Eukaryota</taxon>
        <taxon>Fungi</taxon>
        <taxon>Dikarya</taxon>
        <taxon>Ascomycota</taxon>
        <taxon>Saccharomycotina</taxon>
        <taxon>Dipodascomycetes</taxon>
        <taxon>Dipodascales</taxon>
        <taxon>Dipodascales incertae sedis</taxon>
        <taxon>Yarrowia</taxon>
    </lineage>
</organism>
<reference evidence="2 3" key="1">
    <citation type="journal article" date="2016" name="PLoS ONE">
        <title>Sequence Assembly of Yarrowia lipolytica Strain W29/CLIB89 Shows Transposable Element Diversity.</title>
        <authorList>
            <person name="Magnan C."/>
            <person name="Yu J."/>
            <person name="Chang I."/>
            <person name="Jahn E."/>
            <person name="Kanomata Y."/>
            <person name="Wu J."/>
            <person name="Zeller M."/>
            <person name="Oakes M."/>
            <person name="Baldi P."/>
            <person name="Sandmeyer S."/>
        </authorList>
    </citation>
    <scope>NUCLEOTIDE SEQUENCE [LARGE SCALE GENOMIC DNA]</scope>
    <source>
        <strain evidence="3">CLIB89(W29)</strain>
    </source>
</reference>
<evidence type="ECO:0000313" key="3">
    <source>
        <dbReference type="Proteomes" id="UP000182444"/>
    </source>
</evidence>
<evidence type="ECO:0000256" key="1">
    <source>
        <dbReference type="SAM" id="MobiDB-lite"/>
    </source>
</evidence>
<proteinExistence type="predicted"/>
<dbReference type="EMBL" id="CP017554">
    <property type="protein sequence ID" value="AOW01869.1"/>
    <property type="molecule type" value="Genomic_DNA"/>
</dbReference>
<evidence type="ECO:0000313" key="2">
    <source>
        <dbReference type="EMBL" id="AOW01869.1"/>
    </source>
</evidence>